<dbReference type="InterPro" id="IPR003599">
    <property type="entry name" value="Ig_sub"/>
</dbReference>
<dbReference type="GeneID" id="119731882"/>
<feature type="domain" description="Ig-like" evidence="1">
    <location>
        <begin position="138"/>
        <end position="246"/>
    </location>
</feature>
<dbReference type="RefSeq" id="XP_038061096.1">
    <property type="nucleotide sequence ID" value="XM_038205168.1"/>
</dbReference>
<dbReference type="SUPFAM" id="SSF48726">
    <property type="entry name" value="Immunoglobulin"/>
    <property type="match status" value="4"/>
</dbReference>
<dbReference type="PANTHER" id="PTHR11422:SF10">
    <property type="entry name" value="IG-LIKE DOMAIN-CONTAINING PROTEIN"/>
    <property type="match status" value="1"/>
</dbReference>
<dbReference type="InterPro" id="IPR036179">
    <property type="entry name" value="Ig-like_dom_sf"/>
</dbReference>
<sequence length="496" mass="54419">MACIQCCASLSTTSNSRWVSNTSIQDIFGGPRYLQKTVWHKIRCPAFRPGESLDGVIWYQGSSVDDPSKARLISRDLRGGINKDTPAEERYSMPSSHSLVIKGVEDRDEGRFLCQVIPQTTEARDAGVDVQVIDDTFPGGSSQVSSSASLQRGRRHTLPCECASQTPDVVYWSTGEGVTTYTQIIGARFSDGTTLHIQHGADYSIGSDASLTVNSLNDVQDTQRFWCHVFKSDGTLRNCNTNVKITDRQQPNKALKASSTSFYVLEGEEQTLPCWNWTPGGTTCEVQWFKIDSSARHVLLSSNLVEADSESELASDFGLIIKSAGGEDSGRYQCDTGEGSGGGYIRVRVIGRKFPLDGGDVSSSSKIYFKAGTNYTLPCQAASDSAEIGSPATVFWSFAKLGNATTTVIGRLHIPGGSKKMSDPRDNNCFSISPEGALFLNGCLEEEDVRYWCHVFPENELLIKSYVDLVVKSEYVHRTCLDSMRLLLPRNVFETC</sequence>
<accession>A0A914ACA0</accession>
<dbReference type="Proteomes" id="UP000887568">
    <property type="component" value="Unplaced"/>
</dbReference>
<dbReference type="AlphaFoldDB" id="A0A914ACA0"/>
<dbReference type="Gene3D" id="2.60.40.10">
    <property type="entry name" value="Immunoglobulins"/>
    <property type="match status" value="3"/>
</dbReference>
<protein>
    <recommendedName>
        <fullName evidence="1">Ig-like domain-containing protein</fullName>
    </recommendedName>
</protein>
<dbReference type="PANTHER" id="PTHR11422">
    <property type="entry name" value="T-CELL SURFACE GLYCOPROTEIN CD4"/>
    <property type="match status" value="1"/>
</dbReference>
<feature type="domain" description="Ig-like" evidence="1">
    <location>
        <begin position="251"/>
        <end position="350"/>
    </location>
</feature>
<dbReference type="InterPro" id="IPR013783">
    <property type="entry name" value="Ig-like_fold"/>
</dbReference>
<evidence type="ECO:0000313" key="2">
    <source>
        <dbReference type="EnsemblMetazoa" id="XP_038061096.1"/>
    </source>
</evidence>
<proteinExistence type="predicted"/>
<dbReference type="InterPro" id="IPR007110">
    <property type="entry name" value="Ig-like_dom"/>
</dbReference>
<dbReference type="PROSITE" id="PS50835">
    <property type="entry name" value="IG_LIKE"/>
    <property type="match status" value="2"/>
</dbReference>
<evidence type="ECO:0000313" key="3">
    <source>
        <dbReference type="Proteomes" id="UP000887568"/>
    </source>
</evidence>
<evidence type="ECO:0000259" key="1">
    <source>
        <dbReference type="PROSITE" id="PS50835"/>
    </source>
</evidence>
<keyword evidence="3" id="KW-1185">Reference proteome</keyword>
<name>A0A914ACA0_PATMI</name>
<reference evidence="2" key="1">
    <citation type="submission" date="2022-11" db="UniProtKB">
        <authorList>
            <consortium name="EnsemblMetazoa"/>
        </authorList>
    </citation>
    <scope>IDENTIFICATION</scope>
</reference>
<dbReference type="SMART" id="SM00409">
    <property type="entry name" value="IG"/>
    <property type="match status" value="4"/>
</dbReference>
<organism evidence="2 3">
    <name type="scientific">Patiria miniata</name>
    <name type="common">Bat star</name>
    <name type="synonym">Asterina miniata</name>
    <dbReference type="NCBI Taxonomy" id="46514"/>
    <lineage>
        <taxon>Eukaryota</taxon>
        <taxon>Metazoa</taxon>
        <taxon>Echinodermata</taxon>
        <taxon>Eleutherozoa</taxon>
        <taxon>Asterozoa</taxon>
        <taxon>Asteroidea</taxon>
        <taxon>Valvatacea</taxon>
        <taxon>Valvatida</taxon>
        <taxon>Asterinidae</taxon>
        <taxon>Patiria</taxon>
    </lineage>
</organism>
<dbReference type="EnsemblMetazoa" id="XM_038205168.1">
    <property type="protein sequence ID" value="XP_038061096.1"/>
    <property type="gene ID" value="LOC119731882"/>
</dbReference>